<dbReference type="InterPro" id="IPR051009">
    <property type="entry name" value="PRM"/>
</dbReference>
<accession>A0A4Q4SVJ7</accession>
<feature type="compositionally biased region" description="Polar residues" evidence="1">
    <location>
        <begin position="359"/>
        <end position="368"/>
    </location>
</feature>
<feature type="compositionally biased region" description="Acidic residues" evidence="1">
    <location>
        <begin position="73"/>
        <end position="84"/>
    </location>
</feature>
<keyword evidence="2" id="KW-1133">Transmembrane helix</keyword>
<dbReference type="EMBL" id="QJNU01001213">
    <property type="protein sequence ID" value="RYO78246.1"/>
    <property type="molecule type" value="Genomic_DNA"/>
</dbReference>
<gene>
    <name evidence="4" type="ORF">DL764_010137</name>
</gene>
<protein>
    <recommendedName>
        <fullName evidence="6">Mid2 domain-containing protein</fullName>
    </recommendedName>
</protein>
<keyword evidence="2" id="KW-0812">Transmembrane</keyword>
<feature type="compositionally biased region" description="Pro residues" evidence="1">
    <location>
        <begin position="388"/>
        <end position="397"/>
    </location>
</feature>
<feature type="region of interest" description="Disordered" evidence="1">
    <location>
        <begin position="246"/>
        <end position="298"/>
    </location>
</feature>
<keyword evidence="3" id="KW-0732">Signal</keyword>
<feature type="chain" id="PRO_5020571715" description="Mid2 domain-containing protein" evidence="3">
    <location>
        <begin position="29"/>
        <end position="397"/>
    </location>
</feature>
<comment type="caution">
    <text evidence="4">The sequence shown here is derived from an EMBL/GenBank/DDBJ whole genome shotgun (WGS) entry which is preliminary data.</text>
</comment>
<feature type="compositionally biased region" description="Low complexity" evidence="1">
    <location>
        <begin position="127"/>
        <end position="149"/>
    </location>
</feature>
<feature type="region of interest" description="Disordered" evidence="1">
    <location>
        <begin position="324"/>
        <end position="397"/>
    </location>
</feature>
<feature type="transmembrane region" description="Helical" evidence="2">
    <location>
        <begin position="189"/>
        <end position="211"/>
    </location>
</feature>
<dbReference type="Proteomes" id="UP000293360">
    <property type="component" value="Unassembled WGS sequence"/>
</dbReference>
<dbReference type="AlphaFoldDB" id="A0A4Q4SVJ7"/>
<feature type="compositionally biased region" description="Polar residues" evidence="1">
    <location>
        <begin position="272"/>
        <end position="283"/>
    </location>
</feature>
<evidence type="ECO:0000313" key="4">
    <source>
        <dbReference type="EMBL" id="RYO78246.1"/>
    </source>
</evidence>
<evidence type="ECO:0000256" key="3">
    <source>
        <dbReference type="SAM" id="SignalP"/>
    </source>
</evidence>
<evidence type="ECO:0008006" key="6">
    <source>
        <dbReference type="Google" id="ProtNLM"/>
    </source>
</evidence>
<evidence type="ECO:0000256" key="1">
    <source>
        <dbReference type="SAM" id="MobiDB-lite"/>
    </source>
</evidence>
<keyword evidence="2" id="KW-0472">Membrane</keyword>
<reference evidence="4 5" key="1">
    <citation type="submission" date="2018-06" db="EMBL/GenBank/DDBJ databases">
        <title>Complete Genomes of Monosporascus.</title>
        <authorList>
            <person name="Robinson A.J."/>
            <person name="Natvig D.O."/>
        </authorList>
    </citation>
    <scope>NUCLEOTIDE SEQUENCE [LARGE SCALE GENOMIC DNA]</scope>
    <source>
        <strain evidence="4 5">CBS 110550</strain>
    </source>
</reference>
<dbReference type="STRING" id="155417.A0A4Q4SVJ7"/>
<dbReference type="GO" id="GO:0000324">
    <property type="term" value="C:fungal-type vacuole"/>
    <property type="evidence" value="ECO:0007669"/>
    <property type="project" value="TreeGrafter"/>
</dbReference>
<evidence type="ECO:0000313" key="5">
    <source>
        <dbReference type="Proteomes" id="UP000293360"/>
    </source>
</evidence>
<keyword evidence="5" id="KW-1185">Reference proteome</keyword>
<feature type="region of interest" description="Disordered" evidence="1">
    <location>
        <begin position="30"/>
        <end position="175"/>
    </location>
</feature>
<dbReference type="PANTHER" id="PTHR36089">
    <property type="entry name" value="CHITIN SYNTHASE 3 COMPLEX PROTEIN CSI2-RELATED"/>
    <property type="match status" value="1"/>
</dbReference>
<dbReference type="PANTHER" id="PTHR36089:SF1">
    <property type="entry name" value="CHITIN SYNTHASE 3 COMPLEX PROTEIN CSI2-RELATED"/>
    <property type="match status" value="1"/>
</dbReference>
<name>A0A4Q4SVJ7_9PEZI</name>
<dbReference type="OrthoDB" id="4065319at2759"/>
<proteinExistence type="predicted"/>
<organism evidence="4 5">
    <name type="scientific">Monosporascus ibericus</name>
    <dbReference type="NCBI Taxonomy" id="155417"/>
    <lineage>
        <taxon>Eukaryota</taxon>
        <taxon>Fungi</taxon>
        <taxon>Dikarya</taxon>
        <taxon>Ascomycota</taxon>
        <taxon>Pezizomycotina</taxon>
        <taxon>Sordariomycetes</taxon>
        <taxon>Xylariomycetidae</taxon>
        <taxon>Xylariales</taxon>
        <taxon>Xylariales incertae sedis</taxon>
        <taxon>Monosporascus</taxon>
    </lineage>
</organism>
<feature type="compositionally biased region" description="Basic and acidic residues" evidence="1">
    <location>
        <begin position="94"/>
        <end position="126"/>
    </location>
</feature>
<feature type="signal peptide" evidence="3">
    <location>
        <begin position="1"/>
        <end position="28"/>
    </location>
</feature>
<feature type="compositionally biased region" description="Low complexity" evidence="1">
    <location>
        <begin position="55"/>
        <end position="72"/>
    </location>
</feature>
<feature type="compositionally biased region" description="Basic and acidic residues" evidence="1">
    <location>
        <begin position="44"/>
        <end position="54"/>
    </location>
</feature>
<sequence>MSRRPISMKRSLLLSAFFVFFLATAVIAQDPPTTEDDDSSPTETTRDQTTDRTTDAAATTITTEQTSEADTATTDEDNTSDETTAENTTATDETSERTTTTDETSERTTTTDESSERTTTTDESSRETSTATTTTREASTAPPLTTTTSRESVPPLPTLAGQYSYPPPTVPPTDNAPFMRPNRVPEGTFFIAVGAVLGAFGAAILLWRALVAWQLHRSVKRAALAQTMSNDKLAFAAPPAPFYKSAEPESAPSLANANAGRGVRRTQRGPIPSSTPSQANLFFSPTAPGANHAGNRESRFLPSGFYAAGAASQQQGHEHSISLTNLRPDSRGYPRAVGHSPPEAPGLAPRADPSRRNLSRSTLDLNHSTGERAPSAYLDDLLADQPERFPPPRHNPS</sequence>
<evidence type="ECO:0000256" key="2">
    <source>
        <dbReference type="SAM" id="Phobius"/>
    </source>
</evidence>